<feature type="compositionally biased region" description="Polar residues" evidence="15">
    <location>
        <begin position="171"/>
        <end position="198"/>
    </location>
</feature>
<feature type="region of interest" description="Disordered" evidence="15">
    <location>
        <begin position="1"/>
        <end position="31"/>
    </location>
</feature>
<dbReference type="PRINTS" id="PR00625">
    <property type="entry name" value="JDOMAIN"/>
</dbReference>
<dbReference type="InterPro" id="IPR011990">
    <property type="entry name" value="TPR-like_helical_dom_sf"/>
</dbReference>
<feature type="compositionally biased region" description="Polar residues" evidence="15">
    <location>
        <begin position="7"/>
        <end position="30"/>
    </location>
</feature>
<feature type="compositionally biased region" description="Basic and acidic residues" evidence="15">
    <location>
        <begin position="254"/>
        <end position="312"/>
    </location>
</feature>
<evidence type="ECO:0000259" key="16">
    <source>
        <dbReference type="PROSITE" id="PS50076"/>
    </source>
</evidence>
<dbReference type="PROSITE" id="PS50076">
    <property type="entry name" value="DNAJ_2"/>
    <property type="match status" value="1"/>
</dbReference>
<feature type="compositionally biased region" description="Low complexity" evidence="15">
    <location>
        <begin position="88"/>
        <end position="118"/>
    </location>
</feature>
<name>A0A8J2WGB1_9CRUS</name>
<dbReference type="OrthoDB" id="765884at2759"/>
<protein>
    <recommendedName>
        <fullName evidence="12">DnaJ homolog subfamily C member 7</fullName>
    </recommendedName>
</protein>
<dbReference type="PROSITE" id="PS50005">
    <property type="entry name" value="TPR"/>
    <property type="match status" value="5"/>
</dbReference>
<evidence type="ECO:0000256" key="15">
    <source>
        <dbReference type="SAM" id="MobiDB-lite"/>
    </source>
</evidence>
<keyword evidence="18" id="KW-1185">Reference proteome</keyword>
<evidence type="ECO:0000256" key="14">
    <source>
        <dbReference type="SAM" id="Coils"/>
    </source>
</evidence>
<evidence type="ECO:0000313" key="17">
    <source>
        <dbReference type="EMBL" id="CAH0100473.1"/>
    </source>
</evidence>
<dbReference type="PANTHER" id="PTHR45188">
    <property type="entry name" value="DNAJ PROTEIN P58IPK HOMOLOG"/>
    <property type="match status" value="1"/>
</dbReference>
<feature type="compositionally biased region" description="Polar residues" evidence="15">
    <location>
        <begin position="217"/>
        <end position="234"/>
    </location>
</feature>
<dbReference type="CDD" id="cd06257">
    <property type="entry name" value="DnaJ"/>
    <property type="match status" value="1"/>
</dbReference>
<evidence type="ECO:0000256" key="8">
    <source>
        <dbReference type="ARBA" id="ARBA00023186"/>
    </source>
</evidence>
<feature type="region of interest" description="Disordered" evidence="15">
    <location>
        <begin position="847"/>
        <end position="871"/>
    </location>
</feature>
<evidence type="ECO:0000256" key="2">
    <source>
        <dbReference type="ARBA" id="ARBA00004245"/>
    </source>
</evidence>
<dbReference type="AlphaFoldDB" id="A0A8J2WGB1"/>
<evidence type="ECO:0000256" key="13">
    <source>
        <dbReference type="PROSITE-ProRule" id="PRU00339"/>
    </source>
</evidence>
<dbReference type="InterPro" id="IPR001623">
    <property type="entry name" value="DnaJ_domain"/>
</dbReference>
<feature type="coiled-coil region" evidence="14">
    <location>
        <begin position="748"/>
        <end position="787"/>
    </location>
</feature>
<dbReference type="InterPro" id="IPR036869">
    <property type="entry name" value="J_dom_sf"/>
</dbReference>
<evidence type="ECO:0000256" key="12">
    <source>
        <dbReference type="ARBA" id="ARBA00071603"/>
    </source>
</evidence>
<evidence type="ECO:0000256" key="6">
    <source>
        <dbReference type="ARBA" id="ARBA00022803"/>
    </source>
</evidence>
<feature type="compositionally biased region" description="Basic and acidic residues" evidence="15">
    <location>
        <begin position="815"/>
        <end position="834"/>
    </location>
</feature>
<keyword evidence="8" id="KW-0143">Chaperone</keyword>
<feature type="domain" description="J" evidence="16">
    <location>
        <begin position="788"/>
        <end position="858"/>
    </location>
</feature>
<evidence type="ECO:0000256" key="4">
    <source>
        <dbReference type="ARBA" id="ARBA00022553"/>
    </source>
</evidence>
<dbReference type="FunFam" id="1.25.40.10:FF:000097">
    <property type="entry name" value="DnaJ homolog subfamily C member 7 homolog"/>
    <property type="match status" value="1"/>
</dbReference>
<keyword evidence="14" id="KW-0175">Coiled coil</keyword>
<organism evidence="17 18">
    <name type="scientific">Daphnia galeata</name>
    <dbReference type="NCBI Taxonomy" id="27404"/>
    <lineage>
        <taxon>Eukaryota</taxon>
        <taxon>Metazoa</taxon>
        <taxon>Ecdysozoa</taxon>
        <taxon>Arthropoda</taxon>
        <taxon>Crustacea</taxon>
        <taxon>Branchiopoda</taxon>
        <taxon>Diplostraca</taxon>
        <taxon>Cladocera</taxon>
        <taxon>Anomopoda</taxon>
        <taxon>Daphniidae</taxon>
        <taxon>Daphnia</taxon>
    </lineage>
</organism>
<feature type="region of interest" description="Disordered" evidence="15">
    <location>
        <begin position="812"/>
        <end position="834"/>
    </location>
</feature>
<dbReference type="Proteomes" id="UP000789390">
    <property type="component" value="Unassembled WGS sequence"/>
</dbReference>
<evidence type="ECO:0000256" key="3">
    <source>
        <dbReference type="ARBA" id="ARBA00022490"/>
    </source>
</evidence>
<dbReference type="SMART" id="SM00271">
    <property type="entry name" value="DnaJ"/>
    <property type="match status" value="1"/>
</dbReference>
<dbReference type="EMBL" id="CAKKLH010000036">
    <property type="protein sequence ID" value="CAH0100473.1"/>
    <property type="molecule type" value="Genomic_DNA"/>
</dbReference>
<keyword evidence="6 13" id="KW-0802">TPR repeat</keyword>
<evidence type="ECO:0000256" key="5">
    <source>
        <dbReference type="ARBA" id="ARBA00022737"/>
    </source>
</evidence>
<accession>A0A8J2WGB1</accession>
<feature type="compositionally biased region" description="Low complexity" evidence="15">
    <location>
        <begin position="47"/>
        <end position="56"/>
    </location>
</feature>
<evidence type="ECO:0000256" key="11">
    <source>
        <dbReference type="ARBA" id="ARBA00053178"/>
    </source>
</evidence>
<keyword evidence="10" id="KW-0539">Nucleus</keyword>
<dbReference type="InterPro" id="IPR019734">
    <property type="entry name" value="TPR_rpt"/>
</dbReference>
<feature type="compositionally biased region" description="Polar residues" evidence="15">
    <location>
        <begin position="313"/>
        <end position="331"/>
    </location>
</feature>
<dbReference type="GO" id="GO:0005856">
    <property type="term" value="C:cytoskeleton"/>
    <property type="evidence" value="ECO:0007669"/>
    <property type="project" value="UniProtKB-SubCell"/>
</dbReference>
<dbReference type="Gene3D" id="1.25.40.10">
    <property type="entry name" value="Tetratricopeptide repeat domain"/>
    <property type="match status" value="1"/>
</dbReference>
<dbReference type="FunFam" id="1.10.287.110:FF:000018">
    <property type="entry name" value="DnaJ (Hsp40) homolog, subfamily C, member 7"/>
    <property type="match status" value="1"/>
</dbReference>
<keyword evidence="7" id="KW-0007">Acetylation</keyword>
<feature type="repeat" description="TPR" evidence="13">
    <location>
        <begin position="504"/>
        <end position="537"/>
    </location>
</feature>
<evidence type="ECO:0000256" key="9">
    <source>
        <dbReference type="ARBA" id="ARBA00023212"/>
    </source>
</evidence>
<dbReference type="SUPFAM" id="SSF46565">
    <property type="entry name" value="Chaperone J-domain"/>
    <property type="match status" value="1"/>
</dbReference>
<feature type="region of interest" description="Disordered" evidence="15">
    <location>
        <begin position="45"/>
        <end position="120"/>
    </location>
</feature>
<dbReference type="Pfam" id="PF13432">
    <property type="entry name" value="TPR_16"/>
    <property type="match status" value="1"/>
</dbReference>
<dbReference type="Pfam" id="PF00226">
    <property type="entry name" value="DnaJ"/>
    <property type="match status" value="1"/>
</dbReference>
<feature type="compositionally biased region" description="Basic and acidic residues" evidence="15">
    <location>
        <begin position="847"/>
        <end position="860"/>
    </location>
</feature>
<dbReference type="Pfam" id="PF13181">
    <property type="entry name" value="TPR_8"/>
    <property type="match status" value="2"/>
</dbReference>
<feature type="repeat" description="TPR" evidence="13">
    <location>
        <begin position="701"/>
        <end position="734"/>
    </location>
</feature>
<feature type="compositionally biased region" description="Basic and acidic residues" evidence="15">
    <location>
        <begin position="203"/>
        <end position="216"/>
    </location>
</feature>
<comment type="caution">
    <text evidence="17">The sequence shown here is derived from an EMBL/GenBank/DDBJ whole genome shotgun (WGS) entry which is preliminary data.</text>
</comment>
<feature type="region of interest" description="Disordered" evidence="15">
    <location>
        <begin position="160"/>
        <end position="333"/>
    </location>
</feature>
<keyword evidence="3" id="KW-0963">Cytoplasm</keyword>
<comment type="subcellular location">
    <subcellularLocation>
        <location evidence="2">Cytoplasm</location>
        <location evidence="2">Cytoskeleton</location>
    </subcellularLocation>
    <subcellularLocation>
        <location evidence="1">Nucleus</location>
    </subcellularLocation>
</comment>
<evidence type="ECO:0000256" key="1">
    <source>
        <dbReference type="ARBA" id="ARBA00004123"/>
    </source>
</evidence>
<dbReference type="SMART" id="SM00028">
    <property type="entry name" value="TPR"/>
    <property type="match status" value="8"/>
</dbReference>
<dbReference type="Gene3D" id="1.10.287.110">
    <property type="entry name" value="DnaJ domain"/>
    <property type="match status" value="1"/>
</dbReference>
<dbReference type="SUPFAM" id="SSF48452">
    <property type="entry name" value="TPR-like"/>
    <property type="match status" value="1"/>
</dbReference>
<keyword evidence="5" id="KW-0677">Repeat</keyword>
<feature type="repeat" description="TPR" evidence="13">
    <location>
        <begin position="663"/>
        <end position="696"/>
    </location>
</feature>
<reference evidence="17" key="1">
    <citation type="submission" date="2021-11" db="EMBL/GenBank/DDBJ databases">
        <authorList>
            <person name="Schell T."/>
        </authorList>
    </citation>
    <scope>NUCLEOTIDE SEQUENCE</scope>
    <source>
        <strain evidence="17">M5</strain>
    </source>
</reference>
<dbReference type="GO" id="GO:0005634">
    <property type="term" value="C:nucleus"/>
    <property type="evidence" value="ECO:0007669"/>
    <property type="project" value="UniProtKB-SubCell"/>
</dbReference>
<proteinExistence type="predicted"/>
<feature type="repeat" description="TPR" evidence="13">
    <location>
        <begin position="436"/>
        <end position="469"/>
    </location>
</feature>
<evidence type="ECO:0000313" key="18">
    <source>
        <dbReference type="Proteomes" id="UP000789390"/>
    </source>
</evidence>
<dbReference type="Pfam" id="PF00515">
    <property type="entry name" value="TPR_1"/>
    <property type="match status" value="2"/>
</dbReference>
<keyword evidence="4" id="KW-0597">Phosphoprotein</keyword>
<feature type="repeat" description="TPR" evidence="13">
    <location>
        <begin position="617"/>
        <end position="650"/>
    </location>
</feature>
<gene>
    <name evidence="17" type="ORF">DGAL_LOCUS2703</name>
</gene>
<comment type="function">
    <text evidence="11">Acts as a co-chaperone regulating the molecular chaperones HSP70 and HSP90 in folding of steroid receptors, such as the glucocorticoid receptor and the progesterone receptor. Proposed to act as a recycling chaperone by facilitating the return of chaperone substrates to early stages of chaperoning if further folding is required. In vitro, induces ATP-independent dissociation of HSP90 but not of HSP70 from the chaperone-substrate complexes. Recruits NR1I3 to the cytoplasm.</text>
</comment>
<evidence type="ECO:0000256" key="7">
    <source>
        <dbReference type="ARBA" id="ARBA00022990"/>
    </source>
</evidence>
<sequence>MKMPWYSSYNTDTAPRNRFRQPSRTSNPASNVFVHTIHISSSAYSTPSYRQQYYPSHPSPPPSYTRRHYQNDYSHFRPESSGLNSGASYRPRYPSPHSSPNSSTGSSSSPFKSRSDGSNWYHHRRTADSATERLLARADALTERLHRLLTKSADLHWRRTDNPVRPDIYSRMSQSKAQSTTTGTPSTAANMATDTNVAAPTVRVDDITVSKTEPRPTTRTHVITIKLSNSYSNRGNHRSQHLPQDPPKPQRTQEPQRHERSQEHQKPQEHQKRPESPKLQEPPKMKEPRQTFERQESPEPPESPKEYRKQRSQDLNSNQHSSRSYRQSTTRKPPVVRIIPIHIEVESDDSGIAIDPERDILVPDEDPRVPIVDSPVTSRKNTSSVFVDDFVSVAEKPDLIVGSDLEPELDIEQDEPIRPASGSTNSRRWALTLSLAEEKKAEGNAYYKVKDYRKALACYTRAIELCPEIVAYYGNRAACRMMMGSYQDALEDARESTRLDSGFAKGYVRIAKCCLALGDTAAALNAVNKAEELDPNSDLTNEKRSLHALQQLGEEMIKSNAKGDYRKVIYCCDRSLEHAPAARRLKLTKAECLALLGRYAEAEEMANDVLRSDQTNADALLVRGLCFYYQDNIDRAFLHFKQVLLMAPDHVKARDIFRRAKLLKTKKEEGNEAFKAGRFQEAHELYTATLIIDPNNKLTNAKVYFNRAVVLVKLGKLKEALGDCDRAIELDETYIKAYLRRAKICVDLEQFEDAVRDYEKVNKMEKNREYKRLLHEAKLALKKSQRKDYYKILGVDRNANDDEIKKAYKKRALVHHPDRHSSATEEEKKEQEKKFKELGEAYGILSDPKKKSRYDNGHDIDDNDGGGYSTGDMDPNQIFQAFFGGPNMFRMGNMGGGMGGMGGGGMGGHCPGSFNFQFG</sequence>
<keyword evidence="9" id="KW-0206">Cytoskeleton</keyword>
<evidence type="ECO:0000256" key="10">
    <source>
        <dbReference type="ARBA" id="ARBA00023242"/>
    </source>
</evidence>
<dbReference type="PANTHER" id="PTHR45188:SF2">
    <property type="entry name" value="DNAJ HOMOLOG SUBFAMILY C MEMBER 7"/>
    <property type="match status" value="1"/>
</dbReference>